<gene>
    <name evidence="1" type="ordered locus">amb1881</name>
</gene>
<dbReference type="Proteomes" id="UP000007058">
    <property type="component" value="Chromosome"/>
</dbReference>
<evidence type="ECO:0000313" key="1">
    <source>
        <dbReference type="EMBL" id="BAE50685.1"/>
    </source>
</evidence>
<sequence length="265" mass="27824">MPTKTIPAVLLFSNVAPNSNLNITFTSPGVQWSLGSLYGDSLGFSYNVVADGMAGSASCIQAISFNDALLSIRIAASAPSSCSFTLTLSLTIEEGIDYLQGYCTMNSEATVQAFFGNDAPVRWYNGRISAVFAKARRPSCGVLLTVKGCKPGAAVEIEVGGDGRGPVVWTLGPDTGDTMGLTLYSAAAALPLSSFSYCNNRLSVVTASGGTSGTDFGLVAFLTWVNVDQRFITLKALCDPAVTIHAQVGNRQPQYVGQTQTLFTL</sequence>
<dbReference type="AlphaFoldDB" id="Q2W640"/>
<proteinExistence type="predicted"/>
<dbReference type="KEGG" id="mag:amb1881"/>
<evidence type="ECO:0000313" key="2">
    <source>
        <dbReference type="Proteomes" id="UP000007058"/>
    </source>
</evidence>
<dbReference type="RefSeq" id="WP_011384286.1">
    <property type="nucleotide sequence ID" value="NC_007626.1"/>
</dbReference>
<protein>
    <submittedName>
        <fullName evidence="1">Uncharacterized protein</fullName>
    </submittedName>
</protein>
<dbReference type="OrthoDB" id="8779865at2"/>
<dbReference type="STRING" id="342108.amb1881"/>
<dbReference type="HOGENOM" id="CLU_932885_0_0_5"/>
<name>Q2W640_PARM1</name>
<accession>Q2W640</accession>
<dbReference type="EMBL" id="AP007255">
    <property type="protein sequence ID" value="BAE50685.1"/>
    <property type="molecule type" value="Genomic_DNA"/>
</dbReference>
<keyword evidence="2" id="KW-1185">Reference proteome</keyword>
<reference evidence="1 2" key="1">
    <citation type="journal article" date="2005" name="DNA Res.">
        <title>Complete genome sequence of the facultative anaerobic magnetotactic bacterium Magnetospirillum sp. strain AMB-1.</title>
        <authorList>
            <person name="Matsunaga T."/>
            <person name="Okamura Y."/>
            <person name="Fukuda Y."/>
            <person name="Wahyudi A.T."/>
            <person name="Murase Y."/>
            <person name="Takeyama H."/>
        </authorList>
    </citation>
    <scope>NUCLEOTIDE SEQUENCE [LARGE SCALE GENOMIC DNA]</scope>
    <source>
        <strain evidence="2">ATCC 700264 / AMB-1</strain>
    </source>
</reference>
<organism evidence="1 2">
    <name type="scientific">Paramagnetospirillum magneticum (strain ATCC 700264 / AMB-1)</name>
    <name type="common">Magnetospirillum magneticum</name>
    <dbReference type="NCBI Taxonomy" id="342108"/>
    <lineage>
        <taxon>Bacteria</taxon>
        <taxon>Pseudomonadati</taxon>
        <taxon>Pseudomonadota</taxon>
        <taxon>Alphaproteobacteria</taxon>
        <taxon>Rhodospirillales</taxon>
        <taxon>Magnetospirillaceae</taxon>
        <taxon>Paramagnetospirillum</taxon>
    </lineage>
</organism>